<proteinExistence type="predicted"/>
<accession>A0ABV8TGK5</accession>
<name>A0ABV8TGK5_9ACTN</name>
<dbReference type="RefSeq" id="WP_381740399.1">
    <property type="nucleotide sequence ID" value="NZ_JBHSDP010000016.1"/>
</dbReference>
<dbReference type="Proteomes" id="UP001595824">
    <property type="component" value="Unassembled WGS sequence"/>
</dbReference>
<comment type="caution">
    <text evidence="2">The sequence shown here is derived from an EMBL/GenBank/DDBJ whole genome shotgun (WGS) entry which is preliminary data.</text>
</comment>
<organism evidence="2 3">
    <name type="scientific">Streptomyces andamanensis</name>
    <dbReference type="NCBI Taxonomy" id="1565035"/>
    <lineage>
        <taxon>Bacteria</taxon>
        <taxon>Bacillati</taxon>
        <taxon>Actinomycetota</taxon>
        <taxon>Actinomycetes</taxon>
        <taxon>Kitasatosporales</taxon>
        <taxon>Streptomycetaceae</taxon>
        <taxon>Streptomyces</taxon>
    </lineage>
</organism>
<gene>
    <name evidence="2" type="ORF">ACFPC0_18435</name>
</gene>
<reference evidence="3" key="1">
    <citation type="journal article" date="2019" name="Int. J. Syst. Evol. Microbiol.">
        <title>The Global Catalogue of Microorganisms (GCM) 10K type strain sequencing project: providing services to taxonomists for standard genome sequencing and annotation.</title>
        <authorList>
            <consortium name="The Broad Institute Genomics Platform"/>
            <consortium name="The Broad Institute Genome Sequencing Center for Infectious Disease"/>
            <person name="Wu L."/>
            <person name="Ma J."/>
        </authorList>
    </citation>
    <scope>NUCLEOTIDE SEQUENCE [LARGE SCALE GENOMIC DNA]</scope>
    <source>
        <strain evidence="3">PCU 347</strain>
    </source>
</reference>
<evidence type="ECO:0000313" key="3">
    <source>
        <dbReference type="Proteomes" id="UP001595824"/>
    </source>
</evidence>
<dbReference type="InterPro" id="IPR045436">
    <property type="entry name" value="DUF6507"/>
</dbReference>
<feature type="region of interest" description="Disordered" evidence="1">
    <location>
        <begin position="120"/>
        <end position="142"/>
    </location>
</feature>
<evidence type="ECO:0000256" key="1">
    <source>
        <dbReference type="SAM" id="MobiDB-lite"/>
    </source>
</evidence>
<evidence type="ECO:0000313" key="2">
    <source>
        <dbReference type="EMBL" id="MFC4329739.1"/>
    </source>
</evidence>
<dbReference type="EMBL" id="JBHSDP010000016">
    <property type="protein sequence ID" value="MFC4329739.1"/>
    <property type="molecule type" value="Genomic_DNA"/>
</dbReference>
<keyword evidence="3" id="KW-1185">Reference proteome</keyword>
<feature type="compositionally biased region" description="Gly residues" evidence="1">
    <location>
        <begin position="133"/>
        <end position="142"/>
    </location>
</feature>
<sequence>MTGWDISPVGVQAALTTTGEAGGDLDRAATTLLNDLMSAASSAGTVVPGGQFSGPLVGPVAPGRSRVPTGPVAAALAQYLSERQKKLAFMARRTAESVQGAAEATRAYVHGDLEMAAEAQRNALKPPRTDMPGTGGKNGGGA</sequence>
<dbReference type="Pfam" id="PF20117">
    <property type="entry name" value="DUF6507"/>
    <property type="match status" value="1"/>
</dbReference>
<protein>
    <submittedName>
        <fullName evidence="2">DUF6507 family protein</fullName>
    </submittedName>
</protein>